<dbReference type="SFLD" id="SFLDG01135">
    <property type="entry name" value="C1.5.6:_HAD__Beta-PGM__Phospha"/>
    <property type="match status" value="1"/>
</dbReference>
<dbReference type="OrthoDB" id="9782449at2"/>
<protein>
    <submittedName>
        <fullName evidence="1">Phosphoglycolate phosphatase</fullName>
    </submittedName>
</protein>
<dbReference type="PANTHER" id="PTHR43434:SF24">
    <property type="entry name" value="HYDROLASE-RELATED"/>
    <property type="match status" value="1"/>
</dbReference>
<dbReference type="InterPro" id="IPR036412">
    <property type="entry name" value="HAD-like_sf"/>
</dbReference>
<sequence>MSHSAPRPRRYDLVVFDWDGTLFDSTALIVRSIQAACRDLGVPEPDDERASYVIGLGLHDALAHAVPGLPEAMYPELGRRYRQHYFRDQQHVTLFDGVEVMLEALRARNHWLGVATGKSRQGLDEALRLSGLRPMFDSTRTADETASKPDPRMLQELMREFGVEPDRTLMIGDTTHDLLLASNAGAHGVAVSYGAHELARLADHQPLYTAGNVAELHAWLQQNA</sequence>
<dbReference type="EMBL" id="QJJS01000005">
    <property type="protein sequence ID" value="PXW97024.1"/>
    <property type="molecule type" value="Genomic_DNA"/>
</dbReference>
<evidence type="ECO:0000313" key="2">
    <source>
        <dbReference type="Proteomes" id="UP000247811"/>
    </source>
</evidence>
<accession>A0A318H1P5</accession>
<dbReference type="SFLD" id="SFLDS00003">
    <property type="entry name" value="Haloacid_Dehalogenase"/>
    <property type="match status" value="1"/>
</dbReference>
<reference evidence="1 2" key="1">
    <citation type="submission" date="2018-05" db="EMBL/GenBank/DDBJ databases">
        <title>Genomic Encyclopedia of Type Strains, Phase IV (KMG-IV): sequencing the most valuable type-strain genomes for metagenomic binning, comparative biology and taxonomic classification.</title>
        <authorList>
            <person name="Goeker M."/>
        </authorList>
    </citation>
    <scope>NUCLEOTIDE SEQUENCE [LARGE SCALE GENOMIC DNA]</scope>
    <source>
        <strain evidence="1 2">DSM 566</strain>
    </source>
</reference>
<dbReference type="Pfam" id="PF13419">
    <property type="entry name" value="HAD_2"/>
    <property type="match status" value="1"/>
</dbReference>
<name>A0A318H1P5_9BURK</name>
<dbReference type="InterPro" id="IPR023214">
    <property type="entry name" value="HAD_sf"/>
</dbReference>
<dbReference type="InterPro" id="IPR041492">
    <property type="entry name" value="HAD_2"/>
</dbReference>
<organism evidence="1 2">
    <name type="scientific">Sphaerotilus hippei</name>
    <dbReference type="NCBI Taxonomy" id="744406"/>
    <lineage>
        <taxon>Bacteria</taxon>
        <taxon>Pseudomonadati</taxon>
        <taxon>Pseudomonadota</taxon>
        <taxon>Betaproteobacteria</taxon>
        <taxon>Burkholderiales</taxon>
        <taxon>Sphaerotilaceae</taxon>
        <taxon>Sphaerotilus</taxon>
    </lineage>
</organism>
<dbReference type="InterPro" id="IPR023198">
    <property type="entry name" value="PGP-like_dom2"/>
</dbReference>
<dbReference type="PANTHER" id="PTHR43434">
    <property type="entry name" value="PHOSPHOGLYCOLATE PHOSPHATASE"/>
    <property type="match status" value="1"/>
</dbReference>
<dbReference type="SUPFAM" id="SSF56784">
    <property type="entry name" value="HAD-like"/>
    <property type="match status" value="1"/>
</dbReference>
<dbReference type="AlphaFoldDB" id="A0A318H1P5"/>
<dbReference type="Proteomes" id="UP000247811">
    <property type="component" value="Unassembled WGS sequence"/>
</dbReference>
<dbReference type="NCBIfam" id="TIGR01509">
    <property type="entry name" value="HAD-SF-IA-v3"/>
    <property type="match status" value="1"/>
</dbReference>
<dbReference type="Gene3D" id="3.40.50.1000">
    <property type="entry name" value="HAD superfamily/HAD-like"/>
    <property type="match status" value="1"/>
</dbReference>
<proteinExistence type="predicted"/>
<dbReference type="GO" id="GO:0006281">
    <property type="term" value="P:DNA repair"/>
    <property type="evidence" value="ECO:0007669"/>
    <property type="project" value="TreeGrafter"/>
</dbReference>
<dbReference type="GO" id="GO:0005829">
    <property type="term" value="C:cytosol"/>
    <property type="evidence" value="ECO:0007669"/>
    <property type="project" value="TreeGrafter"/>
</dbReference>
<dbReference type="SFLD" id="SFLDG01129">
    <property type="entry name" value="C1.5:_HAD__Beta-PGM__Phosphata"/>
    <property type="match status" value="1"/>
</dbReference>
<dbReference type="NCBIfam" id="TIGR01549">
    <property type="entry name" value="HAD-SF-IA-v1"/>
    <property type="match status" value="1"/>
</dbReference>
<dbReference type="RefSeq" id="WP_110400174.1">
    <property type="nucleotide sequence ID" value="NZ_QJJS01000005.1"/>
</dbReference>
<keyword evidence="2" id="KW-1185">Reference proteome</keyword>
<dbReference type="InterPro" id="IPR006439">
    <property type="entry name" value="HAD-SF_hydro_IA"/>
</dbReference>
<dbReference type="Gene3D" id="1.10.150.240">
    <property type="entry name" value="Putative phosphatase, domain 2"/>
    <property type="match status" value="1"/>
</dbReference>
<dbReference type="InterPro" id="IPR050155">
    <property type="entry name" value="HAD-like_hydrolase_sf"/>
</dbReference>
<evidence type="ECO:0000313" key="1">
    <source>
        <dbReference type="EMBL" id="PXW97024.1"/>
    </source>
</evidence>
<comment type="caution">
    <text evidence="1">The sequence shown here is derived from an EMBL/GenBank/DDBJ whole genome shotgun (WGS) entry which is preliminary data.</text>
</comment>
<dbReference type="GO" id="GO:0008967">
    <property type="term" value="F:phosphoglycolate phosphatase activity"/>
    <property type="evidence" value="ECO:0007669"/>
    <property type="project" value="TreeGrafter"/>
</dbReference>
<gene>
    <name evidence="1" type="ORF">C7444_105123</name>
</gene>